<name>A0A1I7N7V5_9BACT</name>
<reference evidence="3" key="1">
    <citation type="submission" date="2016-10" db="EMBL/GenBank/DDBJ databases">
        <authorList>
            <person name="Varghese N."/>
            <person name="Submissions S."/>
        </authorList>
    </citation>
    <scope>NUCLEOTIDE SEQUENCE [LARGE SCALE GENOMIC DNA]</scope>
    <source>
        <strain evidence="3">DSM 14807</strain>
    </source>
</reference>
<dbReference type="InterPro" id="IPR011050">
    <property type="entry name" value="Pectin_lyase_fold/virulence"/>
</dbReference>
<dbReference type="CDD" id="cd00063">
    <property type="entry name" value="FN3"/>
    <property type="match status" value="1"/>
</dbReference>
<dbReference type="STRING" id="1393122.SAMN05660895_0875"/>
<evidence type="ECO:0000313" key="3">
    <source>
        <dbReference type="Proteomes" id="UP000199537"/>
    </source>
</evidence>
<dbReference type="SUPFAM" id="SSF49265">
    <property type="entry name" value="Fibronectin type III"/>
    <property type="match status" value="1"/>
</dbReference>
<dbReference type="Proteomes" id="UP000199537">
    <property type="component" value="Unassembled WGS sequence"/>
</dbReference>
<dbReference type="InterPro" id="IPR036116">
    <property type="entry name" value="FN3_sf"/>
</dbReference>
<sequence length="523" mass="57076">MKKYFSIYWLAIGMLLIGLVNACEKKPVNQFYPSRIFTPTSISIIAYDTLVNISWPASLYTSTMHVSYTVQIGRDSTFQSGADFTLVADTNYLVVTDDTLADRVKYFVRVRANAADGADSSNWVYSTSSFTLTGVQIFGTLLNSDILDDAVRLNWTPTAGVNLIVLTAANGDTMHVQVSSTDNANGMIIVNGLQPGTTYTAQIFAGTKSKGLITFTTKPALTGNIIDLRGITGRPTVLYDTLPQIPSGSIVLLARGQTYTIPSTYTFDRAVTIMSGMGFSTPAVLLLSSNFDATGKIDSIRFSDLVIATNGAQYLMNVGNTATIGTVSLVNCTTQGVFTNSLIRLKTANDTIRKLYVNNCIFDSIGVQNKYAVFYANASSSAMIDNIEIHNSTFYNIYYFIREDNVHPTSCVVDHCTFNAFINQGGYFINYTYFPSNFVLSNNIFGSTLDPTNANWIKSTPNLTVTNCFYTTDCVFSANNIYGATAYNGSSTALFRSPSTGDFTLMDANFAASYKAGDPRWLP</sequence>
<protein>
    <recommendedName>
        <fullName evidence="1">Fibronectin type-III domain-containing protein</fullName>
    </recommendedName>
</protein>
<dbReference type="InterPro" id="IPR013783">
    <property type="entry name" value="Ig-like_fold"/>
</dbReference>
<organism evidence="2 3">
    <name type="scientific">Thermoflavifilum thermophilum</name>
    <dbReference type="NCBI Taxonomy" id="1393122"/>
    <lineage>
        <taxon>Bacteria</taxon>
        <taxon>Pseudomonadati</taxon>
        <taxon>Bacteroidota</taxon>
        <taxon>Chitinophagia</taxon>
        <taxon>Chitinophagales</taxon>
        <taxon>Chitinophagaceae</taxon>
        <taxon>Thermoflavifilum</taxon>
    </lineage>
</organism>
<dbReference type="SUPFAM" id="SSF51126">
    <property type="entry name" value="Pectin lyase-like"/>
    <property type="match status" value="1"/>
</dbReference>
<dbReference type="AlphaFoldDB" id="A0A1I7N7V5"/>
<dbReference type="PROSITE" id="PS50853">
    <property type="entry name" value="FN3"/>
    <property type="match status" value="1"/>
</dbReference>
<proteinExistence type="predicted"/>
<dbReference type="EMBL" id="FPCJ01000001">
    <property type="protein sequence ID" value="SFV30737.1"/>
    <property type="molecule type" value="Genomic_DNA"/>
</dbReference>
<dbReference type="OrthoDB" id="691503at2"/>
<evidence type="ECO:0000259" key="1">
    <source>
        <dbReference type="PROSITE" id="PS50853"/>
    </source>
</evidence>
<dbReference type="Pfam" id="PF17161">
    <property type="entry name" value="DUF5123"/>
    <property type="match status" value="1"/>
</dbReference>
<dbReference type="InterPro" id="IPR033427">
    <property type="entry name" value="DUF5123"/>
</dbReference>
<feature type="domain" description="Fibronectin type-III" evidence="1">
    <location>
        <begin position="33"/>
        <end position="136"/>
    </location>
</feature>
<keyword evidence="3" id="KW-1185">Reference proteome</keyword>
<dbReference type="InterPro" id="IPR003961">
    <property type="entry name" value="FN3_dom"/>
</dbReference>
<accession>A0A1I7N7V5</accession>
<gene>
    <name evidence="2" type="ORF">SAMN05660895_0875</name>
</gene>
<evidence type="ECO:0000313" key="2">
    <source>
        <dbReference type="EMBL" id="SFV30737.1"/>
    </source>
</evidence>
<dbReference type="Gene3D" id="2.60.40.10">
    <property type="entry name" value="Immunoglobulins"/>
    <property type="match status" value="2"/>
</dbReference>
<dbReference type="RefSeq" id="WP_092458238.1">
    <property type="nucleotide sequence ID" value="NZ_FPCJ01000001.1"/>
</dbReference>